<dbReference type="InterPro" id="IPR006311">
    <property type="entry name" value="TAT_signal"/>
</dbReference>
<dbReference type="SUPFAM" id="SSF51556">
    <property type="entry name" value="Metallo-dependent hydrolases"/>
    <property type="match status" value="1"/>
</dbReference>
<dbReference type="GO" id="GO:0016831">
    <property type="term" value="F:carboxy-lyase activity"/>
    <property type="evidence" value="ECO:0007669"/>
    <property type="project" value="InterPro"/>
</dbReference>
<dbReference type="InterPro" id="IPR006680">
    <property type="entry name" value="Amidohydro-rel"/>
</dbReference>
<dbReference type="Proteomes" id="UP000238701">
    <property type="component" value="Unassembled WGS sequence"/>
</dbReference>
<dbReference type="PANTHER" id="PTHR21240">
    <property type="entry name" value="2-AMINO-3-CARBOXYLMUCONATE-6-SEMIALDEHYDE DECARBOXYLASE"/>
    <property type="match status" value="1"/>
</dbReference>
<evidence type="ECO:0000256" key="2">
    <source>
        <dbReference type="SAM" id="MobiDB-lite"/>
    </source>
</evidence>
<dbReference type="GO" id="GO:0005737">
    <property type="term" value="C:cytoplasm"/>
    <property type="evidence" value="ECO:0007669"/>
    <property type="project" value="TreeGrafter"/>
</dbReference>
<keyword evidence="1" id="KW-0456">Lyase</keyword>
<dbReference type="PANTHER" id="PTHR21240:SF28">
    <property type="entry name" value="ISO-OROTATE DECARBOXYLASE (EUROFUNG)"/>
    <property type="match status" value="1"/>
</dbReference>
<keyword evidence="4" id="KW-0378">Hydrolase</keyword>
<proteinExistence type="predicted"/>
<dbReference type="PROSITE" id="PS51318">
    <property type="entry name" value="TAT"/>
    <property type="match status" value="1"/>
</dbReference>
<dbReference type="GO" id="GO:0019748">
    <property type="term" value="P:secondary metabolic process"/>
    <property type="evidence" value="ECO:0007669"/>
    <property type="project" value="TreeGrafter"/>
</dbReference>
<name>A0A2U3LCB5_9BACT</name>
<evidence type="ECO:0000313" key="5">
    <source>
        <dbReference type="Proteomes" id="UP000238701"/>
    </source>
</evidence>
<dbReference type="EMBL" id="OMOD01000190">
    <property type="protein sequence ID" value="SPF49470.1"/>
    <property type="molecule type" value="Genomic_DNA"/>
</dbReference>
<accession>A0A2U3LCB5</accession>
<dbReference type="InterPro" id="IPR032466">
    <property type="entry name" value="Metal_Hydrolase"/>
</dbReference>
<dbReference type="OrthoDB" id="1407586at2"/>
<dbReference type="Gene3D" id="3.20.20.140">
    <property type="entry name" value="Metal-dependent hydrolases"/>
    <property type="match status" value="1"/>
</dbReference>
<evidence type="ECO:0000256" key="1">
    <source>
        <dbReference type="ARBA" id="ARBA00023239"/>
    </source>
</evidence>
<dbReference type="InterPro" id="IPR032465">
    <property type="entry name" value="ACMSD"/>
</dbReference>
<dbReference type="AlphaFoldDB" id="A0A2U3LCB5"/>
<organism evidence="4 5">
    <name type="scientific">Candidatus Sulfotelmatobacter kueseliae</name>
    <dbReference type="NCBI Taxonomy" id="2042962"/>
    <lineage>
        <taxon>Bacteria</taxon>
        <taxon>Pseudomonadati</taxon>
        <taxon>Acidobacteriota</taxon>
        <taxon>Terriglobia</taxon>
        <taxon>Terriglobales</taxon>
        <taxon>Candidatus Korobacteraceae</taxon>
        <taxon>Candidatus Sulfotelmatobacter</taxon>
    </lineage>
</organism>
<protein>
    <submittedName>
        <fullName evidence="4">Amidohydrolase 2</fullName>
    </submittedName>
</protein>
<feature type="domain" description="Amidohydrolase-related" evidence="3">
    <location>
        <begin position="98"/>
        <end position="378"/>
    </location>
</feature>
<evidence type="ECO:0000313" key="4">
    <source>
        <dbReference type="EMBL" id="SPF49470.1"/>
    </source>
</evidence>
<feature type="compositionally biased region" description="Low complexity" evidence="2">
    <location>
        <begin position="18"/>
        <end position="45"/>
    </location>
</feature>
<gene>
    <name evidence="4" type="ORF">SBA1_910018</name>
</gene>
<sequence length="385" mass="43269">MKRRSFLRLSGLAGLAAGMPAKGLGLPQQPDAKTTTPAQAAKQPASPETILLKDYRPKSIYKIPVTEVPKAKYPVIDMHSHPYAKTPQQIDEWVRNMDDVGVEKTIILAMATGKEFDEIQKKYAKYPERFETWCGLDFAGFDQTGFGPGAVKELERCKQAGARGVGEIHDKGKGLRSGKSSAPGMHPDDPRMDSLWAKCGELGMPVSLHVADPIWMYQKMDQTNDGLMNAYDWRLDNQPNIVDLPGLIEIFERTLARHRNTTFVACHFANLDYDLAHLGEVLERNPNLYADISARYAETAPIPRFAAQFYEKHADRLVYGTDMGLDKKMYGITFRILESLDEHFYEIEQFSYHWSLNGLGLSNAVLKQVYHDNAEKLLAARSGKS</sequence>
<feature type="region of interest" description="Disordered" evidence="2">
    <location>
        <begin position="18"/>
        <end position="46"/>
    </location>
</feature>
<evidence type="ECO:0000259" key="3">
    <source>
        <dbReference type="Pfam" id="PF04909"/>
    </source>
</evidence>
<dbReference type="GO" id="GO:0016787">
    <property type="term" value="F:hydrolase activity"/>
    <property type="evidence" value="ECO:0007669"/>
    <property type="project" value="UniProtKB-KW"/>
</dbReference>
<feature type="region of interest" description="Disordered" evidence="2">
    <location>
        <begin position="168"/>
        <end position="188"/>
    </location>
</feature>
<dbReference type="Pfam" id="PF04909">
    <property type="entry name" value="Amidohydro_2"/>
    <property type="match status" value="1"/>
</dbReference>
<reference evidence="5" key="1">
    <citation type="submission" date="2018-02" db="EMBL/GenBank/DDBJ databases">
        <authorList>
            <person name="Hausmann B."/>
        </authorList>
    </citation>
    <scope>NUCLEOTIDE SEQUENCE [LARGE SCALE GENOMIC DNA]</scope>
    <source>
        <strain evidence="5">Peat soil MAG SbA1</strain>
    </source>
</reference>